<dbReference type="SUPFAM" id="SSF81296">
    <property type="entry name" value="E set domains"/>
    <property type="match status" value="1"/>
</dbReference>
<reference evidence="4" key="1">
    <citation type="submission" date="2022-05" db="EMBL/GenBank/DDBJ databases">
        <title>The Musa troglodytarum L. genome provides insights into the mechanism of non-climacteric behaviour and enrichment of carotenoids.</title>
        <authorList>
            <person name="Wang J."/>
        </authorList>
    </citation>
    <scope>NUCLEOTIDE SEQUENCE</scope>
    <source>
        <tissue evidence="4">Leaf</tissue>
    </source>
</reference>
<dbReference type="EMBL" id="CP097510">
    <property type="protein sequence ID" value="URE25294.1"/>
    <property type="molecule type" value="Genomic_DNA"/>
</dbReference>
<dbReference type="EMBL" id="CP097510">
    <property type="protein sequence ID" value="URE25292.1"/>
    <property type="molecule type" value="Genomic_DNA"/>
</dbReference>
<dbReference type="GO" id="GO:0009507">
    <property type="term" value="C:chloroplast"/>
    <property type="evidence" value="ECO:0007669"/>
    <property type="project" value="UniProtKB-ARBA"/>
</dbReference>
<dbReference type="EMBL" id="CP097510">
    <property type="protein sequence ID" value="URE25293.1"/>
    <property type="molecule type" value="Genomic_DNA"/>
</dbReference>
<dbReference type="PANTHER" id="PTHR47434:SF1">
    <property type="entry name" value="PROTEIN PTST HOMOLOG 2, CHLOROPLASTIC"/>
    <property type="match status" value="1"/>
</dbReference>
<dbReference type="PANTHER" id="PTHR47434">
    <property type="entry name" value="PROTEIN PTST HOMOLOG 3, CHLOROPLASTIC"/>
    <property type="match status" value="1"/>
</dbReference>
<evidence type="ECO:0000256" key="2">
    <source>
        <dbReference type="SAM" id="MobiDB-lite"/>
    </source>
</evidence>
<feature type="region of interest" description="Disordered" evidence="2">
    <location>
        <begin position="174"/>
        <end position="197"/>
    </location>
</feature>
<feature type="coiled-coil region" evidence="1">
    <location>
        <begin position="407"/>
        <end position="452"/>
    </location>
</feature>
<gene>
    <name evidence="4" type="ORF">MUK42_26164</name>
</gene>
<dbReference type="OrthoDB" id="531008at2759"/>
<name>A0A9E7KRR8_9LILI</name>
<dbReference type="Gene3D" id="2.60.40.10">
    <property type="entry name" value="Immunoglobulins"/>
    <property type="match status" value="1"/>
</dbReference>
<evidence type="ECO:0000256" key="1">
    <source>
        <dbReference type="SAM" id="Coils"/>
    </source>
</evidence>
<dbReference type="InterPro" id="IPR032640">
    <property type="entry name" value="AMPK1_CBM"/>
</dbReference>
<accession>A0A9E7KRR8</accession>
<dbReference type="Pfam" id="PF16561">
    <property type="entry name" value="AMPK1_CBM"/>
    <property type="match status" value="1"/>
</dbReference>
<proteinExistence type="predicted"/>
<feature type="domain" description="AMP-activated protein kinase glycogen-binding" evidence="3">
    <location>
        <begin position="459"/>
        <end position="535"/>
    </location>
</feature>
<dbReference type="AlphaFoldDB" id="A0A9E7KRR8"/>
<evidence type="ECO:0000259" key="3">
    <source>
        <dbReference type="Pfam" id="PF16561"/>
    </source>
</evidence>
<keyword evidence="5" id="KW-1185">Reference proteome</keyword>
<keyword evidence="1" id="KW-0175">Coiled coil</keyword>
<dbReference type="Proteomes" id="UP001055439">
    <property type="component" value="Chromosome 8"/>
</dbReference>
<dbReference type="InterPro" id="IPR013783">
    <property type="entry name" value="Ig-like_fold"/>
</dbReference>
<sequence length="536" mass="59910">MSSSSFSFVSPSSFLISLAAPRLPPRFHPKVDSLSSFDPSSARIRIGRRRRRRRRRKGIFLKAREEEQEDVFAMGPRFMDVEAEIYEFMRKSDKPMEFPTRRELVAAGRADLAEAVAAQGGWLAMGWDLDGDEVIDVGTESRSGVGQEDGRVCQERVSCGSLMSDAVGTLAAEDNTAAPSSSGRSLETENAEDDGIDGILSRLEKERGLSFAMGSREKAVNDKDSWRDAVHDPGDTTLVAHKLALCTNDRNSRSESVESENIFLHDSGGVYSQNGASKDVNVTKSSTPDMWRSWSLKRAGFSIKEFEAAEIVPTDDRKTLEADPLDAEYRSVHKQTWNSFNSDNRINEPAADKSQIQLRLQHLEADLSSALQLLRSRVGAVSLKHQKNSTDELHRLSDAWEFQETEIMNAQNKLRSIRAKLAVLEGKLSFEIMEARKGTEEKQNRIDSAQNALLLLRTTNIVWPNSASEVLLAGSFDGWTGQRRMERSSSGVFSLQLQLYPGRYEIKFIVDGVWKVDPLRPIVRNSGHENNLLIVN</sequence>
<evidence type="ECO:0000313" key="5">
    <source>
        <dbReference type="Proteomes" id="UP001055439"/>
    </source>
</evidence>
<dbReference type="CDD" id="cd02859">
    <property type="entry name" value="E_set_AMPKbeta_like_N"/>
    <property type="match status" value="1"/>
</dbReference>
<organism evidence="4 5">
    <name type="scientific">Musa troglodytarum</name>
    <name type="common">fe'i banana</name>
    <dbReference type="NCBI Taxonomy" id="320322"/>
    <lineage>
        <taxon>Eukaryota</taxon>
        <taxon>Viridiplantae</taxon>
        <taxon>Streptophyta</taxon>
        <taxon>Embryophyta</taxon>
        <taxon>Tracheophyta</taxon>
        <taxon>Spermatophyta</taxon>
        <taxon>Magnoliopsida</taxon>
        <taxon>Liliopsida</taxon>
        <taxon>Zingiberales</taxon>
        <taxon>Musaceae</taxon>
        <taxon>Musa</taxon>
    </lineage>
</organism>
<evidence type="ECO:0000313" key="4">
    <source>
        <dbReference type="EMBL" id="URE25294.1"/>
    </source>
</evidence>
<dbReference type="InterPro" id="IPR014756">
    <property type="entry name" value="Ig_E-set"/>
</dbReference>
<protein>
    <recommendedName>
        <fullName evidence="3">AMP-activated protein kinase glycogen-binding domain-containing protein</fullName>
    </recommendedName>
</protein>